<reference evidence="1" key="1">
    <citation type="submission" date="2020-04" db="EMBL/GenBank/DDBJ databases">
        <authorList>
            <person name="Chiriac C."/>
            <person name="Salcher M."/>
            <person name="Ghai R."/>
            <person name="Kavagutti S V."/>
        </authorList>
    </citation>
    <scope>NUCLEOTIDE SEQUENCE</scope>
</reference>
<evidence type="ECO:0000313" key="1">
    <source>
        <dbReference type="EMBL" id="CAB4139671.1"/>
    </source>
</evidence>
<accession>A0A6J5M092</accession>
<dbReference type="EMBL" id="LR796365">
    <property type="protein sequence ID" value="CAB4139671.1"/>
    <property type="molecule type" value="Genomic_DNA"/>
</dbReference>
<organism evidence="1">
    <name type="scientific">uncultured Caudovirales phage</name>
    <dbReference type="NCBI Taxonomy" id="2100421"/>
    <lineage>
        <taxon>Viruses</taxon>
        <taxon>Duplodnaviria</taxon>
        <taxon>Heunggongvirae</taxon>
        <taxon>Uroviricota</taxon>
        <taxon>Caudoviricetes</taxon>
        <taxon>Peduoviridae</taxon>
        <taxon>Maltschvirus</taxon>
        <taxon>Maltschvirus maltsch</taxon>
    </lineage>
</organism>
<evidence type="ECO:0000313" key="2">
    <source>
        <dbReference type="EMBL" id="CAB4218226.1"/>
    </source>
</evidence>
<proteinExistence type="predicted"/>
<name>A0A6J5M092_9CAUD</name>
<gene>
    <name evidence="2" type="ORF">UFOVP1607_8</name>
    <name evidence="1" type="ORF">UFOVP352_3</name>
</gene>
<protein>
    <submittedName>
        <fullName evidence="1">Uncharacterized protein</fullName>
    </submittedName>
</protein>
<dbReference type="EMBL" id="LR797466">
    <property type="protein sequence ID" value="CAB4218226.1"/>
    <property type="molecule type" value="Genomic_DNA"/>
</dbReference>
<sequence length="52" mass="5747">MLKKGFSKKRISSNIAKEMRFGMPQKQAVAVALNVAKDAKKIAAMKKIKGKK</sequence>